<keyword evidence="1" id="KW-0175">Coiled coil</keyword>
<sequence>MAHLAHNFVALIESLETHGIAHGDLQHGNLLVADDASLRLVDYDGMFVPALAKLQAAETGHRNYQAPMRSSEFHRTIDRFSAWVIYLSLAALVEQPTLWSQLRSGDGEYLLLAEDDFKNPAASSRFPSLLNHDSETIRDLSQRVQGFTQFPTASVPPLEAVDLDSNSLYPNRLSAHPLSLAPSQGGGPPAWLLPHLQPVSPPKMVRFSQRTRSDIAASVLLPVTAIALCTCILIGLVPAAVATGIAVLLLPAWLLVMYVEYRRRPEVRARHACMARRARVRSQEKQLRRIEQDNGRKAARFEKAEIKRNDNVRRAREAIHKLHREQVEQADRDLQKRISQLAENTATMVQQRQSDLDRALDERQREYIIARLHKASLTNAKLSGIGPKIISNLRDFGITTAADFIGIRFVQSGQKNIPLLVHRSGHEIKVPNIGEVKATTLESWRRSHLESARKSMPTAVPNATRVAINSRYSAKEQQLKNAQEEIQRYMQDKKARIAQQLSAKMVELSTQQKKSNVAAAQTRTDMDRDRASLQDQLDMLKPQIAQAETEADSYLEIKLMRFIAFAFAG</sequence>
<dbReference type="EMBL" id="JAGINU010000001">
    <property type="protein sequence ID" value="MBP2368435.1"/>
    <property type="molecule type" value="Genomic_DNA"/>
</dbReference>
<dbReference type="SUPFAM" id="SSF56112">
    <property type="entry name" value="Protein kinase-like (PK-like)"/>
    <property type="match status" value="1"/>
</dbReference>
<keyword evidence="2" id="KW-0812">Transmembrane</keyword>
<keyword evidence="2" id="KW-0472">Membrane</keyword>
<name>A0ABS4VWX4_9PSEU</name>
<reference evidence="3 4" key="1">
    <citation type="submission" date="2021-03" db="EMBL/GenBank/DDBJ databases">
        <title>Sequencing the genomes of 1000 actinobacteria strains.</title>
        <authorList>
            <person name="Klenk H.-P."/>
        </authorList>
    </citation>
    <scope>NUCLEOTIDE SEQUENCE [LARGE SCALE GENOMIC DNA]</scope>
    <source>
        <strain evidence="3 4">DSM 45256</strain>
    </source>
</reference>
<organism evidence="3 4">
    <name type="scientific">Pseudonocardia parietis</name>
    <dbReference type="NCBI Taxonomy" id="570936"/>
    <lineage>
        <taxon>Bacteria</taxon>
        <taxon>Bacillati</taxon>
        <taxon>Actinomycetota</taxon>
        <taxon>Actinomycetes</taxon>
        <taxon>Pseudonocardiales</taxon>
        <taxon>Pseudonocardiaceae</taxon>
        <taxon>Pseudonocardia</taxon>
    </lineage>
</organism>
<keyword evidence="4" id="KW-1185">Reference proteome</keyword>
<dbReference type="Proteomes" id="UP001519295">
    <property type="component" value="Unassembled WGS sequence"/>
</dbReference>
<feature type="transmembrane region" description="Helical" evidence="2">
    <location>
        <begin position="241"/>
        <end position="261"/>
    </location>
</feature>
<evidence type="ECO:0000256" key="1">
    <source>
        <dbReference type="SAM" id="Coils"/>
    </source>
</evidence>
<evidence type="ECO:0000256" key="2">
    <source>
        <dbReference type="SAM" id="Phobius"/>
    </source>
</evidence>
<dbReference type="InterPro" id="IPR011009">
    <property type="entry name" value="Kinase-like_dom_sf"/>
</dbReference>
<protein>
    <submittedName>
        <fullName evidence="3">Flap endonuclease-1-like 5' DNA nuclease</fullName>
    </submittedName>
</protein>
<evidence type="ECO:0000313" key="3">
    <source>
        <dbReference type="EMBL" id="MBP2368435.1"/>
    </source>
</evidence>
<feature type="coiled-coil region" evidence="1">
    <location>
        <begin position="465"/>
        <end position="499"/>
    </location>
</feature>
<keyword evidence="2" id="KW-1133">Transmembrane helix</keyword>
<accession>A0ABS4VWX4</accession>
<dbReference type="RefSeq" id="WP_210029551.1">
    <property type="nucleotide sequence ID" value="NZ_JAGINU010000001.1"/>
</dbReference>
<gene>
    <name evidence="3" type="ORF">JOF36_004131</name>
</gene>
<comment type="caution">
    <text evidence="3">The sequence shown here is derived from an EMBL/GenBank/DDBJ whole genome shotgun (WGS) entry which is preliminary data.</text>
</comment>
<feature type="transmembrane region" description="Helical" evidence="2">
    <location>
        <begin position="215"/>
        <end position="235"/>
    </location>
</feature>
<proteinExistence type="predicted"/>
<evidence type="ECO:0000313" key="4">
    <source>
        <dbReference type="Proteomes" id="UP001519295"/>
    </source>
</evidence>
<dbReference type="Gene3D" id="1.10.510.10">
    <property type="entry name" value="Transferase(Phosphotransferase) domain 1"/>
    <property type="match status" value="1"/>
</dbReference>